<dbReference type="InterPro" id="IPR024074">
    <property type="entry name" value="AS_cat/multimer_dom_body"/>
</dbReference>
<dbReference type="GO" id="GO:0000053">
    <property type="term" value="P:argininosuccinate metabolic process"/>
    <property type="evidence" value="ECO:0007669"/>
    <property type="project" value="TreeGrafter"/>
</dbReference>
<dbReference type="InterPro" id="IPR001518">
    <property type="entry name" value="Arginosuc_synth"/>
</dbReference>
<dbReference type="InterPro" id="IPR048268">
    <property type="entry name" value="Arginosuc_syn_C"/>
</dbReference>
<evidence type="ECO:0000259" key="8">
    <source>
        <dbReference type="Pfam" id="PF20979"/>
    </source>
</evidence>
<evidence type="ECO:0000256" key="3">
    <source>
        <dbReference type="ARBA" id="ARBA00022571"/>
    </source>
</evidence>
<dbReference type="SUPFAM" id="SSF69864">
    <property type="entry name" value="Argininosuccinate synthetase, C-terminal domain"/>
    <property type="match status" value="1"/>
</dbReference>
<keyword evidence="7" id="KW-0067">ATP-binding</keyword>
<evidence type="ECO:0000256" key="7">
    <source>
        <dbReference type="ARBA" id="ARBA00022840"/>
    </source>
</evidence>
<organism evidence="9 10">
    <name type="scientific">Cnephaeus nilssonii</name>
    <name type="common">Northern bat</name>
    <name type="synonym">Eptesicus nilssonii</name>
    <dbReference type="NCBI Taxonomy" id="3371016"/>
    <lineage>
        <taxon>Eukaryota</taxon>
        <taxon>Metazoa</taxon>
        <taxon>Chordata</taxon>
        <taxon>Craniata</taxon>
        <taxon>Vertebrata</taxon>
        <taxon>Euteleostomi</taxon>
        <taxon>Mammalia</taxon>
        <taxon>Eutheria</taxon>
        <taxon>Laurasiatheria</taxon>
        <taxon>Chiroptera</taxon>
        <taxon>Yangochiroptera</taxon>
        <taxon>Vespertilionidae</taxon>
        <taxon>Cnephaeus</taxon>
    </lineage>
</organism>
<dbReference type="Pfam" id="PF20979">
    <property type="entry name" value="Arginosuc_syn_C"/>
    <property type="match status" value="1"/>
</dbReference>
<dbReference type="GO" id="GO:0006526">
    <property type="term" value="P:L-arginine biosynthetic process"/>
    <property type="evidence" value="ECO:0007669"/>
    <property type="project" value="UniProtKB-KW"/>
</dbReference>
<evidence type="ECO:0000256" key="1">
    <source>
        <dbReference type="ARBA" id="ARBA00004967"/>
    </source>
</evidence>
<evidence type="ECO:0000256" key="6">
    <source>
        <dbReference type="ARBA" id="ARBA00022741"/>
    </source>
</evidence>
<name>A0AA40I722_CNENI</name>
<gene>
    <name evidence="9" type="ORF">QTO34_014230</name>
</gene>
<dbReference type="EMBL" id="JAULJE010000004">
    <property type="protein sequence ID" value="KAK1343677.1"/>
    <property type="molecule type" value="Genomic_DNA"/>
</dbReference>
<dbReference type="Proteomes" id="UP001177744">
    <property type="component" value="Unassembled WGS sequence"/>
</dbReference>
<keyword evidence="5" id="KW-0028">Amino-acid biosynthesis</keyword>
<evidence type="ECO:0000313" key="10">
    <source>
        <dbReference type="Proteomes" id="UP001177744"/>
    </source>
</evidence>
<reference evidence="9" key="1">
    <citation type="submission" date="2023-06" db="EMBL/GenBank/DDBJ databases">
        <title>Reference genome for the Northern bat (Eptesicus nilssonii), a most northern bat species.</title>
        <authorList>
            <person name="Laine V.N."/>
            <person name="Pulliainen A.T."/>
            <person name="Lilley T.M."/>
        </authorList>
    </citation>
    <scope>NUCLEOTIDE SEQUENCE</scope>
    <source>
        <strain evidence="9">BLF_Eptnil</strain>
        <tissue evidence="9">Kidney</tissue>
    </source>
</reference>
<dbReference type="AlphaFoldDB" id="A0AA40I722"/>
<keyword evidence="10" id="KW-1185">Reference proteome</keyword>
<dbReference type="PANTHER" id="PTHR11587">
    <property type="entry name" value="ARGININOSUCCINATE SYNTHASE"/>
    <property type="match status" value="1"/>
</dbReference>
<feature type="domain" description="Arginosuccinate synthase C-terminal" evidence="8">
    <location>
        <begin position="18"/>
        <end position="99"/>
    </location>
</feature>
<accession>A0AA40I722</accession>
<evidence type="ECO:0000256" key="2">
    <source>
        <dbReference type="ARBA" id="ARBA00012286"/>
    </source>
</evidence>
<dbReference type="GO" id="GO:0004055">
    <property type="term" value="F:argininosuccinate synthase activity"/>
    <property type="evidence" value="ECO:0007669"/>
    <property type="project" value="UniProtKB-EC"/>
</dbReference>
<sequence>MESPSQSPLRTHAAWKDFMYITYEARILEDLKDQAPPDHNTKTQDLAKGPNRLDIVEIEFKKGVPEKVTNIKDGTTHGMSLKLFIYLNEVAGKHGLGHSNIRKTTSSG</sequence>
<keyword evidence="4" id="KW-0436">Ligase</keyword>
<dbReference type="GO" id="GO:0005524">
    <property type="term" value="F:ATP binding"/>
    <property type="evidence" value="ECO:0007669"/>
    <property type="project" value="UniProtKB-KW"/>
</dbReference>
<dbReference type="GO" id="GO:0000050">
    <property type="term" value="P:urea cycle"/>
    <property type="evidence" value="ECO:0007669"/>
    <property type="project" value="TreeGrafter"/>
</dbReference>
<evidence type="ECO:0000256" key="4">
    <source>
        <dbReference type="ARBA" id="ARBA00022598"/>
    </source>
</evidence>
<evidence type="ECO:0000313" key="9">
    <source>
        <dbReference type="EMBL" id="KAK1343677.1"/>
    </source>
</evidence>
<comment type="caution">
    <text evidence="9">The sequence shown here is derived from an EMBL/GenBank/DDBJ whole genome shotgun (WGS) entry which is preliminary data.</text>
</comment>
<comment type="pathway">
    <text evidence="1">Amino-acid biosynthesis; L-arginine biosynthesis; L-arginine from L-ornithine and carbamoyl phosphate: step 2/3.</text>
</comment>
<evidence type="ECO:0000256" key="5">
    <source>
        <dbReference type="ARBA" id="ARBA00022605"/>
    </source>
</evidence>
<dbReference type="EC" id="6.3.4.5" evidence="2"/>
<keyword evidence="6" id="KW-0547">Nucleotide-binding</keyword>
<proteinExistence type="predicted"/>
<keyword evidence="3" id="KW-0055">Arginine biosynthesis</keyword>
<protein>
    <recommendedName>
        <fullName evidence="2">argininosuccinate synthase</fullName>
        <ecNumber evidence="2">6.3.4.5</ecNumber>
    </recommendedName>
</protein>
<dbReference type="Gene3D" id="3.90.1260.10">
    <property type="entry name" value="Argininosuccinate synthetase, chain A, domain 2"/>
    <property type="match status" value="1"/>
</dbReference>
<dbReference type="PANTHER" id="PTHR11587:SF2">
    <property type="entry name" value="ARGININOSUCCINATE SYNTHASE"/>
    <property type="match status" value="1"/>
</dbReference>
<dbReference type="GO" id="GO:0005737">
    <property type="term" value="C:cytoplasm"/>
    <property type="evidence" value="ECO:0007669"/>
    <property type="project" value="TreeGrafter"/>
</dbReference>